<feature type="coiled-coil region" evidence="1">
    <location>
        <begin position="63"/>
        <end position="287"/>
    </location>
</feature>
<accession>A0AAW1RM22</accession>
<name>A0AAW1RM22_9CHLO</name>
<sequence>MTSAQAAFGKDAADAESTWQIGARHQDQQNRETSPILRLKQAVKSRHSQPIQLSAVALECRQQHQWKQTIEVLEGRVDAAEKRSDDFARANKRLRTQAEKTEKEIHVAQGKAETLAGCLAAAEAKRKVAEENLKRLEIRMGQGRQGLALLKAAKLQTERNAARHQASDISEQMAQLTEQAARAEEGQAELQRALSEAAKRHGLATFEPLLELTQVQQKLQQAQQHNQSLERELKISKQQAAIADEEARAGLPLRSQLQEVSARVLELEALQRQADEDKGDLLDYIQELEGAQEAAGETSRDVPELQDHNLSHSGFRALEAEAAALRRDKHTLEGRLGDCQGRLEAAQQQLRSALTTQQAAQSRLDQLQQDMLQLQRMTRSDRPASASPAKPKAPGSIQPEVSHPDAESFEKLKTERDTAASQLTLLAARTEDLLRENRNLTRQGQHTKGPWPQQSEADERCAKLEDQVAAAREQVGSMTSQNERLLEQVRLLEQKAYEAEVALEEQHEAAQALLEGSSDDQEAPGASGNMIEGLKAQVSPSTQVLKRMQKVKTLNEEKQGLQRQLVDACTHNTKQNLLRSEQQCAALEEENTALSDSLASQARALTTEALEDAAHEAATSSADHAPQHAESSHNGQSTRQRSEDSLPAEDVPNGRRPLSVAPTAASDVGSSRSDGTLHEKLHGLQANFKQMRMRYQSAARPG</sequence>
<proteinExistence type="predicted"/>
<keyword evidence="4" id="KW-1185">Reference proteome</keyword>
<gene>
    <name evidence="3" type="ORF">WJX84_003900</name>
</gene>
<feature type="region of interest" description="Disordered" evidence="2">
    <location>
        <begin position="376"/>
        <end position="416"/>
    </location>
</feature>
<evidence type="ECO:0000256" key="1">
    <source>
        <dbReference type="SAM" id="Coils"/>
    </source>
</evidence>
<evidence type="ECO:0000313" key="4">
    <source>
        <dbReference type="Proteomes" id="UP001485043"/>
    </source>
</evidence>
<dbReference type="Proteomes" id="UP001485043">
    <property type="component" value="Unassembled WGS sequence"/>
</dbReference>
<dbReference type="AlphaFoldDB" id="A0AAW1RM22"/>
<feature type="region of interest" description="Disordered" evidence="2">
    <location>
        <begin position="1"/>
        <end position="34"/>
    </location>
</feature>
<feature type="compositionally biased region" description="Low complexity" evidence="2">
    <location>
        <begin position="376"/>
        <end position="394"/>
    </location>
</feature>
<feature type="compositionally biased region" description="Low complexity" evidence="2">
    <location>
        <begin position="1"/>
        <end position="10"/>
    </location>
</feature>
<feature type="compositionally biased region" description="Basic and acidic residues" evidence="2">
    <location>
        <begin position="402"/>
        <end position="416"/>
    </location>
</feature>
<dbReference type="EMBL" id="JALJOV010002104">
    <property type="protein sequence ID" value="KAK9834366.1"/>
    <property type="molecule type" value="Genomic_DNA"/>
</dbReference>
<comment type="caution">
    <text evidence="3">The sequence shown here is derived from an EMBL/GenBank/DDBJ whole genome shotgun (WGS) entry which is preliminary data.</text>
</comment>
<feature type="coiled-coil region" evidence="1">
    <location>
        <begin position="570"/>
        <end position="597"/>
    </location>
</feature>
<feature type="region of interest" description="Disordered" evidence="2">
    <location>
        <begin position="439"/>
        <end position="460"/>
    </location>
</feature>
<protein>
    <submittedName>
        <fullName evidence="3">Uncharacterized protein</fullName>
    </submittedName>
</protein>
<feature type="region of interest" description="Disordered" evidence="2">
    <location>
        <begin position="612"/>
        <end position="680"/>
    </location>
</feature>
<organism evidence="3 4">
    <name type="scientific">Apatococcus fuscideae</name>
    <dbReference type="NCBI Taxonomy" id="2026836"/>
    <lineage>
        <taxon>Eukaryota</taxon>
        <taxon>Viridiplantae</taxon>
        <taxon>Chlorophyta</taxon>
        <taxon>core chlorophytes</taxon>
        <taxon>Trebouxiophyceae</taxon>
        <taxon>Chlorellales</taxon>
        <taxon>Chlorellaceae</taxon>
        <taxon>Apatococcus</taxon>
    </lineage>
</organism>
<reference evidence="3 4" key="1">
    <citation type="journal article" date="2024" name="Nat. Commun.">
        <title>Phylogenomics reveals the evolutionary origins of lichenization in chlorophyte algae.</title>
        <authorList>
            <person name="Puginier C."/>
            <person name="Libourel C."/>
            <person name="Otte J."/>
            <person name="Skaloud P."/>
            <person name="Haon M."/>
            <person name="Grisel S."/>
            <person name="Petersen M."/>
            <person name="Berrin J.G."/>
            <person name="Delaux P.M."/>
            <person name="Dal Grande F."/>
            <person name="Keller J."/>
        </authorList>
    </citation>
    <scope>NUCLEOTIDE SEQUENCE [LARGE SCALE GENOMIC DNA]</scope>
    <source>
        <strain evidence="3 4">SAG 2523</strain>
    </source>
</reference>
<keyword evidence="1" id="KW-0175">Coiled coil</keyword>
<evidence type="ECO:0000313" key="3">
    <source>
        <dbReference type="EMBL" id="KAK9834366.1"/>
    </source>
</evidence>
<evidence type="ECO:0000256" key="2">
    <source>
        <dbReference type="SAM" id="MobiDB-lite"/>
    </source>
</evidence>